<dbReference type="EMBL" id="LT906453">
    <property type="protein sequence ID" value="SNV20431.1"/>
    <property type="molecule type" value="Genomic_DNA"/>
</dbReference>
<dbReference type="PANTHER" id="PTHR11659:SF0">
    <property type="entry name" value="GLUTAMYL-TRNA(GLN) AMIDOTRANSFERASE SUBUNIT B, MITOCHONDRIAL"/>
    <property type="match status" value="1"/>
</dbReference>
<comment type="subunit">
    <text evidence="2 11">Heterotrimer of A, B and C subunits.</text>
</comment>
<keyword evidence="13" id="KW-0808">Transferase</keyword>
<dbReference type="NCBIfam" id="TIGR00133">
    <property type="entry name" value="gatB"/>
    <property type="match status" value="1"/>
</dbReference>
<evidence type="ECO:0000256" key="10">
    <source>
        <dbReference type="ARBA" id="ARBA00047913"/>
    </source>
</evidence>
<evidence type="ECO:0000256" key="6">
    <source>
        <dbReference type="ARBA" id="ARBA00022840"/>
    </source>
</evidence>
<dbReference type="GO" id="GO:0050566">
    <property type="term" value="F:asparaginyl-tRNA synthase (glutamine-hydrolyzing) activity"/>
    <property type="evidence" value="ECO:0007669"/>
    <property type="project" value="RHEA"/>
</dbReference>
<dbReference type="SUPFAM" id="SSF55931">
    <property type="entry name" value="Glutamine synthetase/guanido kinase"/>
    <property type="match status" value="1"/>
</dbReference>
<sequence length="527" mass="56465">MSTVAKELASIAAAAATEMDTIDFDEVVELYDPVIGLEVHVELNTATKMFCSCSARFGAEPNTHVCPVCLGLPGALPVVNAAAVESAIRIGLALNCEINQVTRFARKNYFYPDMTKNFQTSQAENPIAVNGYLDVTLEDGAVFRVEIERAHMEEDAGKLVHVGGSTGRIQGADYSLADYNRAGIPLIEIVTRPLYGAGERAPEVARAYVGALRELMQALKVSDARMEQGSLRCDANVSLRPRAGADRLGPEQLAVKLGTRTETKNVNSLRSVHDAVRYEMTRQAAVLESGRPVLQETRHWNEGTGITGSGRPKSDADDYRYFPEPDLLPIVTTAERIEQLRATLPEPPGLRRERLQGQWGFTDLEMRDVVGAGALDLIDESVLAGASPAGARKWWLGEVLRRANAQERELVDMGLAPADVAELEQLVSSGRLSDAMARQVLEGVLAGEGTPTAVADARGLAMVNDDSALQEAVDAAIAANPSVAEKIRGGKVQAAGALIGQVMKATKGSADAARVRELILETLGVEG</sequence>
<dbReference type="InterPro" id="IPR003789">
    <property type="entry name" value="Asn/Gln_tRNA_amidoTrase-B-like"/>
</dbReference>
<dbReference type="GO" id="GO:0050567">
    <property type="term" value="F:glutaminyl-tRNA synthase (glutamine-hydrolyzing) activity"/>
    <property type="evidence" value="ECO:0007669"/>
    <property type="project" value="UniProtKB-UniRule"/>
</dbReference>
<dbReference type="Proteomes" id="UP000242637">
    <property type="component" value="Chromosome 1"/>
</dbReference>
<dbReference type="STRING" id="1121387.GCA_000429885_01081"/>
<evidence type="ECO:0000313" key="14">
    <source>
        <dbReference type="Proteomes" id="UP000242637"/>
    </source>
</evidence>
<evidence type="ECO:0000259" key="12">
    <source>
        <dbReference type="SMART" id="SM00845"/>
    </source>
</evidence>
<keyword evidence="5 11" id="KW-0547">Nucleotide-binding</keyword>
<dbReference type="GO" id="GO:0070681">
    <property type="term" value="P:glutaminyl-tRNAGln biosynthesis via transamidation"/>
    <property type="evidence" value="ECO:0007669"/>
    <property type="project" value="TreeGrafter"/>
</dbReference>
<name>A0A239VDU6_9MICO</name>
<dbReference type="InterPro" id="IPR006075">
    <property type="entry name" value="Asn/Gln-tRNA_Trfase_suB/E_cat"/>
</dbReference>
<evidence type="ECO:0000313" key="13">
    <source>
        <dbReference type="EMBL" id="SNV20431.1"/>
    </source>
</evidence>
<dbReference type="AlphaFoldDB" id="A0A239VDU6"/>
<gene>
    <name evidence="11 13" type="primary">gatB</name>
    <name evidence="13" type="ORF">SAMEA4475696_01006</name>
</gene>
<dbReference type="InterPro" id="IPR018027">
    <property type="entry name" value="Asn/Gln_amidotransferase"/>
</dbReference>
<evidence type="ECO:0000256" key="1">
    <source>
        <dbReference type="ARBA" id="ARBA00005306"/>
    </source>
</evidence>
<feature type="domain" description="Asn/Gln amidotransferase" evidence="12">
    <location>
        <begin position="376"/>
        <end position="523"/>
    </location>
</feature>
<evidence type="ECO:0000256" key="9">
    <source>
        <dbReference type="ARBA" id="ARBA00047380"/>
    </source>
</evidence>
<evidence type="ECO:0000256" key="8">
    <source>
        <dbReference type="ARBA" id="ARBA00024799"/>
    </source>
</evidence>
<dbReference type="InterPro" id="IPR004413">
    <property type="entry name" value="GatB"/>
</dbReference>
<dbReference type="NCBIfam" id="NF004014">
    <property type="entry name" value="PRK05477.1-4"/>
    <property type="match status" value="1"/>
</dbReference>
<dbReference type="EC" id="6.3.5.-" evidence="11"/>
<dbReference type="InterPro" id="IPR023168">
    <property type="entry name" value="GatB_Yqey_C_2"/>
</dbReference>
<comment type="function">
    <text evidence="8 11">Allows the formation of correctly charged Asn-tRNA(Asn) or Gln-tRNA(Gln) through the transamidation of misacylated Asp-tRNA(Asn) or Glu-tRNA(Gln) in organisms which lack either or both of asparaginyl-tRNA or glutaminyl-tRNA synthetases. The reaction takes place in the presence of glutamine and ATP through an activated phospho-Asp-tRNA(Asn) or phospho-Glu-tRNA(Gln).</text>
</comment>
<dbReference type="FunFam" id="1.10.10.410:FF:000002">
    <property type="entry name" value="Aspartyl/glutamyl-tRNA(Asn/Gln) amidotransferase subunit B"/>
    <property type="match status" value="1"/>
</dbReference>
<evidence type="ECO:0000256" key="4">
    <source>
        <dbReference type="ARBA" id="ARBA00022598"/>
    </source>
</evidence>
<organism evidence="13 14">
    <name type="scientific">Dermatophilus congolensis</name>
    <dbReference type="NCBI Taxonomy" id="1863"/>
    <lineage>
        <taxon>Bacteria</taxon>
        <taxon>Bacillati</taxon>
        <taxon>Actinomycetota</taxon>
        <taxon>Actinomycetes</taxon>
        <taxon>Micrococcales</taxon>
        <taxon>Dermatophilaceae</taxon>
        <taxon>Dermatophilus</taxon>
    </lineage>
</organism>
<accession>A0A239VDU6</accession>
<dbReference type="SUPFAM" id="SSF89095">
    <property type="entry name" value="GatB/YqeY motif"/>
    <property type="match status" value="1"/>
</dbReference>
<keyword evidence="14" id="KW-1185">Reference proteome</keyword>
<evidence type="ECO:0000256" key="11">
    <source>
        <dbReference type="HAMAP-Rule" id="MF_00121"/>
    </source>
</evidence>
<dbReference type="GO" id="GO:0005524">
    <property type="term" value="F:ATP binding"/>
    <property type="evidence" value="ECO:0007669"/>
    <property type="project" value="UniProtKB-KW"/>
</dbReference>
<dbReference type="GO" id="GO:0016740">
    <property type="term" value="F:transferase activity"/>
    <property type="evidence" value="ECO:0007669"/>
    <property type="project" value="UniProtKB-KW"/>
</dbReference>
<dbReference type="Gene3D" id="1.10.10.410">
    <property type="match status" value="1"/>
</dbReference>
<dbReference type="HAMAP" id="MF_00121">
    <property type="entry name" value="GatB"/>
    <property type="match status" value="1"/>
</dbReference>
<dbReference type="SMART" id="SM00845">
    <property type="entry name" value="GatB_Yqey"/>
    <property type="match status" value="1"/>
</dbReference>
<dbReference type="KEGG" id="dco:SAMEA4475696_1006"/>
<dbReference type="PANTHER" id="PTHR11659">
    <property type="entry name" value="GLUTAMYL-TRNA GLN AMIDOTRANSFERASE SUBUNIT B MITOCHONDRIAL AND PROKARYOTIC PET112-RELATED"/>
    <property type="match status" value="1"/>
</dbReference>
<keyword evidence="7 11" id="KW-0648">Protein biosynthesis</keyword>
<keyword evidence="4 11" id="KW-0436">Ligase</keyword>
<dbReference type="InterPro" id="IPR014746">
    <property type="entry name" value="Gln_synth/guanido_kin_cat_dom"/>
</dbReference>
<proteinExistence type="inferred from homology"/>
<keyword evidence="6 11" id="KW-0067">ATP-binding</keyword>
<dbReference type="NCBIfam" id="NF004013">
    <property type="entry name" value="PRK05477.1-3"/>
    <property type="match status" value="1"/>
</dbReference>
<evidence type="ECO:0000256" key="7">
    <source>
        <dbReference type="ARBA" id="ARBA00022917"/>
    </source>
</evidence>
<dbReference type="InterPro" id="IPR017959">
    <property type="entry name" value="Asn/Gln-tRNA_amidoTrfase_suB/E"/>
</dbReference>
<evidence type="ECO:0000256" key="2">
    <source>
        <dbReference type="ARBA" id="ARBA00011123"/>
    </source>
</evidence>
<comment type="similarity">
    <text evidence="1 11">Belongs to the GatB/GatE family. GatB subfamily.</text>
</comment>
<dbReference type="Pfam" id="PF02637">
    <property type="entry name" value="GatB_Yqey"/>
    <property type="match status" value="1"/>
</dbReference>
<comment type="catalytic activity">
    <reaction evidence="9 11">
        <text>L-aspartyl-tRNA(Asn) + L-glutamine + ATP + H2O = L-asparaginyl-tRNA(Asn) + L-glutamate + ADP + phosphate + 2 H(+)</text>
        <dbReference type="Rhea" id="RHEA:14513"/>
        <dbReference type="Rhea" id="RHEA-COMP:9674"/>
        <dbReference type="Rhea" id="RHEA-COMP:9677"/>
        <dbReference type="ChEBI" id="CHEBI:15377"/>
        <dbReference type="ChEBI" id="CHEBI:15378"/>
        <dbReference type="ChEBI" id="CHEBI:29985"/>
        <dbReference type="ChEBI" id="CHEBI:30616"/>
        <dbReference type="ChEBI" id="CHEBI:43474"/>
        <dbReference type="ChEBI" id="CHEBI:58359"/>
        <dbReference type="ChEBI" id="CHEBI:78515"/>
        <dbReference type="ChEBI" id="CHEBI:78516"/>
        <dbReference type="ChEBI" id="CHEBI:456216"/>
    </reaction>
</comment>
<dbReference type="InterPro" id="IPR017958">
    <property type="entry name" value="Gln-tRNA_amidoTrfase_suB_CS"/>
</dbReference>
<dbReference type="NCBIfam" id="NF004012">
    <property type="entry name" value="PRK05477.1-2"/>
    <property type="match status" value="1"/>
</dbReference>
<evidence type="ECO:0000256" key="3">
    <source>
        <dbReference type="ARBA" id="ARBA00016923"/>
    </source>
</evidence>
<comment type="catalytic activity">
    <reaction evidence="10 11">
        <text>L-glutamyl-tRNA(Gln) + L-glutamine + ATP + H2O = L-glutaminyl-tRNA(Gln) + L-glutamate + ADP + phosphate + H(+)</text>
        <dbReference type="Rhea" id="RHEA:17521"/>
        <dbReference type="Rhea" id="RHEA-COMP:9681"/>
        <dbReference type="Rhea" id="RHEA-COMP:9684"/>
        <dbReference type="ChEBI" id="CHEBI:15377"/>
        <dbReference type="ChEBI" id="CHEBI:15378"/>
        <dbReference type="ChEBI" id="CHEBI:29985"/>
        <dbReference type="ChEBI" id="CHEBI:30616"/>
        <dbReference type="ChEBI" id="CHEBI:43474"/>
        <dbReference type="ChEBI" id="CHEBI:58359"/>
        <dbReference type="ChEBI" id="CHEBI:78520"/>
        <dbReference type="ChEBI" id="CHEBI:78521"/>
        <dbReference type="ChEBI" id="CHEBI:456216"/>
    </reaction>
</comment>
<dbReference type="Pfam" id="PF02934">
    <property type="entry name" value="GatB_N"/>
    <property type="match status" value="1"/>
</dbReference>
<dbReference type="GO" id="GO:0006412">
    <property type="term" value="P:translation"/>
    <property type="evidence" value="ECO:0007669"/>
    <property type="project" value="UniProtKB-UniRule"/>
</dbReference>
<dbReference type="PROSITE" id="PS01234">
    <property type="entry name" value="GATB"/>
    <property type="match status" value="1"/>
</dbReference>
<reference evidence="13 14" key="1">
    <citation type="submission" date="2017-06" db="EMBL/GenBank/DDBJ databases">
        <authorList>
            <consortium name="Pathogen Informatics"/>
        </authorList>
    </citation>
    <scope>NUCLEOTIDE SEQUENCE [LARGE SCALE GENOMIC DNA]</scope>
    <source>
        <strain evidence="13 14">NCTC13039</strain>
    </source>
</reference>
<protein>
    <recommendedName>
        <fullName evidence="3 11">Aspartyl/glutamyl-tRNA(Asn/Gln) amidotransferase subunit B</fullName>
        <shortName evidence="11">Asp/Glu-ADT subunit B</shortName>
        <ecNumber evidence="11">6.3.5.-</ecNumber>
    </recommendedName>
</protein>
<evidence type="ECO:0000256" key="5">
    <source>
        <dbReference type="ARBA" id="ARBA00022741"/>
    </source>
</evidence>